<evidence type="ECO:0000313" key="5">
    <source>
        <dbReference type="Proteomes" id="UP000652013"/>
    </source>
</evidence>
<evidence type="ECO:0000256" key="1">
    <source>
        <dbReference type="SAM" id="MobiDB-lite"/>
    </source>
</evidence>
<gene>
    <name evidence="4" type="ORF">Sya03_34880</name>
</gene>
<comment type="caution">
    <text evidence="4">The sequence shown here is derived from an EMBL/GenBank/DDBJ whole genome shotgun (WGS) entry which is preliminary data.</text>
</comment>
<protein>
    <recommendedName>
        <fullName evidence="3">DUF1707 domain-containing protein</fullName>
    </recommendedName>
</protein>
<dbReference type="Proteomes" id="UP000652013">
    <property type="component" value="Unassembled WGS sequence"/>
</dbReference>
<feature type="domain" description="DUF1707" evidence="3">
    <location>
        <begin position="10"/>
        <end position="62"/>
    </location>
</feature>
<keyword evidence="2" id="KW-1133">Transmembrane helix</keyword>
<keyword evidence="5" id="KW-1185">Reference proteome</keyword>
<dbReference type="Pfam" id="PF08044">
    <property type="entry name" value="DUF1707"/>
    <property type="match status" value="1"/>
</dbReference>
<feature type="compositionally biased region" description="Basic and acidic residues" evidence="1">
    <location>
        <begin position="261"/>
        <end position="284"/>
    </location>
</feature>
<name>A0A8J4DJS0_9ACTN</name>
<reference evidence="4" key="1">
    <citation type="submission" date="2021-01" db="EMBL/GenBank/DDBJ databases">
        <title>Whole genome shotgun sequence of Spirilliplanes yamanashiensis NBRC 15828.</title>
        <authorList>
            <person name="Komaki H."/>
            <person name="Tamura T."/>
        </authorList>
    </citation>
    <scope>NUCLEOTIDE SEQUENCE</scope>
    <source>
        <strain evidence="4">NBRC 15828</strain>
    </source>
</reference>
<feature type="transmembrane region" description="Helical" evidence="2">
    <location>
        <begin position="93"/>
        <end position="111"/>
    </location>
</feature>
<dbReference type="InterPro" id="IPR012551">
    <property type="entry name" value="DUF1707_SHOCT-like"/>
</dbReference>
<evidence type="ECO:0000313" key="4">
    <source>
        <dbReference type="EMBL" id="GIJ04136.1"/>
    </source>
</evidence>
<accession>A0A8J4DJS0</accession>
<sequence length="284" mass="29973">MLGGMGREEMRAGDADRQQVADRLRLALDEGRLDLHEYDERLQRAYAAKTYGDLDGLLDDLPAATPALAVPQPAADPYHHATRRWLWNTWEEYLGVVGLVIGIWAVISVAAQELVYFWPIWVAGPWGVVLIGQTISGLGKGEPRRWVDREERKRQDKAAKKERKAEQKARKEAAGAAGGAGAAEAAGAADAAFGAGNAGAGTARGAAGSAGSAAAAEVGGGPRVALPREPAQPAVTADSLFADPTLVADPAVGDPTLVAEPARKPDRLREPGPRQAERQPRSAD</sequence>
<evidence type="ECO:0000259" key="3">
    <source>
        <dbReference type="Pfam" id="PF08044"/>
    </source>
</evidence>
<keyword evidence="2" id="KW-0812">Transmembrane</keyword>
<evidence type="ECO:0000256" key="2">
    <source>
        <dbReference type="SAM" id="Phobius"/>
    </source>
</evidence>
<dbReference type="PANTHER" id="PTHR40763">
    <property type="entry name" value="MEMBRANE PROTEIN-RELATED"/>
    <property type="match status" value="1"/>
</dbReference>
<feature type="compositionally biased region" description="Basic and acidic residues" evidence="1">
    <location>
        <begin position="141"/>
        <end position="173"/>
    </location>
</feature>
<dbReference type="AlphaFoldDB" id="A0A8J4DJS0"/>
<feature type="transmembrane region" description="Helical" evidence="2">
    <location>
        <begin position="117"/>
        <end position="139"/>
    </location>
</feature>
<dbReference type="EMBL" id="BOOY01000026">
    <property type="protein sequence ID" value="GIJ04136.1"/>
    <property type="molecule type" value="Genomic_DNA"/>
</dbReference>
<dbReference type="PANTHER" id="PTHR40763:SF4">
    <property type="entry name" value="DUF1707 DOMAIN-CONTAINING PROTEIN"/>
    <property type="match status" value="1"/>
</dbReference>
<feature type="region of interest" description="Disordered" evidence="1">
    <location>
        <begin position="246"/>
        <end position="284"/>
    </location>
</feature>
<feature type="region of interest" description="Disordered" evidence="1">
    <location>
        <begin position="138"/>
        <end position="173"/>
    </location>
</feature>
<organism evidence="4 5">
    <name type="scientific">Spirilliplanes yamanashiensis</name>
    <dbReference type="NCBI Taxonomy" id="42233"/>
    <lineage>
        <taxon>Bacteria</taxon>
        <taxon>Bacillati</taxon>
        <taxon>Actinomycetota</taxon>
        <taxon>Actinomycetes</taxon>
        <taxon>Micromonosporales</taxon>
        <taxon>Micromonosporaceae</taxon>
        <taxon>Spirilliplanes</taxon>
    </lineage>
</organism>
<keyword evidence="2" id="KW-0472">Membrane</keyword>
<proteinExistence type="predicted"/>